<evidence type="ECO:0000313" key="21">
    <source>
        <dbReference type="EMBL" id="GBC07975.1"/>
    </source>
</evidence>
<comment type="cofactor">
    <cofactor evidence="2">
        <name>heme</name>
        <dbReference type="ChEBI" id="CHEBI:30413"/>
    </cofactor>
</comment>
<dbReference type="SUPFAM" id="SSF81296">
    <property type="entry name" value="E set domains"/>
    <property type="match status" value="1"/>
</dbReference>
<evidence type="ECO:0000256" key="14">
    <source>
        <dbReference type="ARBA" id="ARBA00023002"/>
    </source>
</evidence>
<keyword evidence="10" id="KW-0349">Heme</keyword>
<keyword evidence="16" id="KW-0534">Nitrate assimilation</keyword>
<comment type="catalytic activity">
    <reaction evidence="18">
        <text>nitrite + NADP(+) + H2O = nitrate + NADPH + H(+)</text>
        <dbReference type="Rhea" id="RHEA:19061"/>
        <dbReference type="ChEBI" id="CHEBI:15377"/>
        <dbReference type="ChEBI" id="CHEBI:15378"/>
        <dbReference type="ChEBI" id="CHEBI:16301"/>
        <dbReference type="ChEBI" id="CHEBI:17632"/>
        <dbReference type="ChEBI" id="CHEBI:57783"/>
        <dbReference type="ChEBI" id="CHEBI:58349"/>
        <dbReference type="EC" id="1.7.1.3"/>
    </reaction>
</comment>
<dbReference type="GO" id="GO:0008482">
    <property type="term" value="F:sulfite oxidase activity"/>
    <property type="evidence" value="ECO:0007669"/>
    <property type="project" value="TreeGrafter"/>
</dbReference>
<dbReference type="InterPro" id="IPR014756">
    <property type="entry name" value="Ig_E-set"/>
</dbReference>
<evidence type="ECO:0000256" key="10">
    <source>
        <dbReference type="ARBA" id="ARBA00022617"/>
    </source>
</evidence>
<dbReference type="GO" id="GO:0042128">
    <property type="term" value="P:nitrate assimilation"/>
    <property type="evidence" value="ECO:0007669"/>
    <property type="project" value="UniProtKB-KW"/>
</dbReference>
<feature type="region of interest" description="Disordered" evidence="19">
    <location>
        <begin position="416"/>
        <end position="450"/>
    </location>
</feature>
<dbReference type="Gene3D" id="3.10.120.10">
    <property type="entry name" value="Cytochrome b5-like heme/steroid binding domain"/>
    <property type="match status" value="1"/>
</dbReference>
<keyword evidence="15" id="KW-0408">Iron</keyword>
<evidence type="ECO:0000256" key="16">
    <source>
        <dbReference type="ARBA" id="ARBA00023063"/>
    </source>
</evidence>
<dbReference type="GO" id="GO:0050464">
    <property type="term" value="F:nitrate reductase (NADPH) activity"/>
    <property type="evidence" value="ECO:0007669"/>
    <property type="project" value="UniProtKB-EC"/>
</dbReference>
<dbReference type="PRINTS" id="PR00363">
    <property type="entry name" value="CYTOCHROMEB5"/>
</dbReference>
<dbReference type="SUPFAM" id="SSF56524">
    <property type="entry name" value="Oxidoreductase molybdopterin-binding domain"/>
    <property type="match status" value="1"/>
</dbReference>
<dbReference type="EC" id="1.7.1.3" evidence="7"/>
<dbReference type="FunFam" id="2.60.40.650:FF:000001">
    <property type="entry name" value="Nitrate reductase"/>
    <property type="match status" value="1"/>
</dbReference>
<proteinExistence type="inferred from homology"/>
<comment type="cofactor">
    <cofactor evidence="3">
        <name>FAD</name>
        <dbReference type="ChEBI" id="CHEBI:57692"/>
    </cofactor>
</comment>
<dbReference type="EMBL" id="BEXD01004185">
    <property type="protein sequence ID" value="GBC07975.1"/>
    <property type="molecule type" value="Genomic_DNA"/>
</dbReference>
<dbReference type="InterPro" id="IPR001199">
    <property type="entry name" value="Cyt_B5-like_heme/steroid-bd"/>
</dbReference>
<dbReference type="SUPFAM" id="SSF55856">
    <property type="entry name" value="Cytochrome b5-like heme/steroid binding domain"/>
    <property type="match status" value="1"/>
</dbReference>
<accession>A0A2Z6SA11</accession>
<protein>
    <recommendedName>
        <fullName evidence="8">Nitrate reductase [NADPH]</fullName>
        <ecNumber evidence="7">1.7.1.3</ecNumber>
    </recommendedName>
</protein>
<evidence type="ECO:0000256" key="6">
    <source>
        <dbReference type="ARBA" id="ARBA00011738"/>
    </source>
</evidence>
<sequence length="548" mass="62584">MAEQTEVIEQIDPRDIGTPDNWVPRHPELIRLTGKHPFNSEAPLPLLLKQGFITPTSLHYVRNHGPVPKLSWDTHKVVIDGDLSNPLTLSMDEIAKLPYIEFPLTFCCAGNRRKEQNMVKKTIGFNWGAAAVSTAIWKGVPLRYILQMAGVKIDNHDKIRYVCFGGTDKLPNGYYGTSITLKWAMDEEKDVILAYEMNGKRLTPDHGFPIRMIIPGIIGGRMVKWLNKITVSDKESDSWYHFHDNRVLPPHVDAELANKENWWYIPNYIIYDLNVNSAVAAPAHDEIIPFSSFTSDSEYTLRGYAYSGGGRKITRVEVTLDDGKTWLLSNLFDPEEKNGRTWCWTFWSLKVPTHNFVRSSEIRIRAWDFANNTQPENLTWNLMGMMNNCHYRVKIHVITYGKDVVLRFEHPTQAGSNPGGWMVKQQEQKQSLPSAPAKDPKTESSSKGPKYTMEEIKKHNNEKDCWIVIDKKVYDCTKFIPIHPGGTTAILINAGTDCSEEFNAIHSEKARKRLATFYIGDEVFIDYERPLLLWSNSSLVLKRSGRVS</sequence>
<evidence type="ECO:0000256" key="7">
    <source>
        <dbReference type="ARBA" id="ARBA00012673"/>
    </source>
</evidence>
<dbReference type="PROSITE" id="PS00559">
    <property type="entry name" value="MOLYBDOPTERIN_EUK"/>
    <property type="match status" value="1"/>
</dbReference>
<dbReference type="InterPro" id="IPR018506">
    <property type="entry name" value="Cyt_B5_heme-BS"/>
</dbReference>
<dbReference type="STRING" id="94130.A0A2Z6SA11"/>
<evidence type="ECO:0000313" key="22">
    <source>
        <dbReference type="Proteomes" id="UP000247702"/>
    </source>
</evidence>
<keyword evidence="17" id="KW-1015">Disulfide bond</keyword>
<dbReference type="PANTHER" id="PTHR19372:SF7">
    <property type="entry name" value="SULFITE OXIDASE, MITOCHONDRIAL"/>
    <property type="match status" value="1"/>
</dbReference>
<dbReference type="Gene3D" id="2.60.40.650">
    <property type="match status" value="1"/>
</dbReference>
<dbReference type="PROSITE" id="PS00191">
    <property type="entry name" value="CYTOCHROME_B5_1"/>
    <property type="match status" value="1"/>
</dbReference>
<dbReference type="PROSITE" id="PS50255">
    <property type="entry name" value="CYTOCHROME_B5_2"/>
    <property type="match status" value="1"/>
</dbReference>
<feature type="domain" description="Cytochrome b5 heme-binding" evidence="20">
    <location>
        <begin position="448"/>
        <end position="523"/>
    </location>
</feature>
<dbReference type="InterPro" id="IPR036400">
    <property type="entry name" value="Cyt_B5-like_heme/steroid_sf"/>
</dbReference>
<dbReference type="Pfam" id="PF03404">
    <property type="entry name" value="Mo-co_dimer"/>
    <property type="match status" value="1"/>
</dbReference>
<name>A0A2Z6SA11_9GLOM</name>
<keyword evidence="14" id="KW-0560">Oxidoreductase</keyword>
<dbReference type="Pfam" id="PF00173">
    <property type="entry name" value="Cyt-b5"/>
    <property type="match status" value="1"/>
</dbReference>
<keyword evidence="13" id="KW-0274">FAD</keyword>
<evidence type="ECO:0000256" key="12">
    <source>
        <dbReference type="ARBA" id="ARBA00022723"/>
    </source>
</evidence>
<dbReference type="GO" id="GO:0043546">
    <property type="term" value="F:molybdopterin cofactor binding"/>
    <property type="evidence" value="ECO:0007669"/>
    <property type="project" value="InterPro"/>
</dbReference>
<evidence type="ECO:0000256" key="3">
    <source>
        <dbReference type="ARBA" id="ARBA00001974"/>
    </source>
</evidence>
<dbReference type="AlphaFoldDB" id="A0A2Z6SA11"/>
<evidence type="ECO:0000256" key="18">
    <source>
        <dbReference type="ARBA" id="ARBA00049155"/>
    </source>
</evidence>
<evidence type="ECO:0000256" key="2">
    <source>
        <dbReference type="ARBA" id="ARBA00001971"/>
    </source>
</evidence>
<evidence type="ECO:0000256" key="8">
    <source>
        <dbReference type="ARBA" id="ARBA00015499"/>
    </source>
</evidence>
<evidence type="ECO:0000256" key="13">
    <source>
        <dbReference type="ARBA" id="ARBA00022827"/>
    </source>
</evidence>
<comment type="similarity">
    <text evidence="5">Belongs to the nitrate reductase family.</text>
</comment>
<dbReference type="InterPro" id="IPR005066">
    <property type="entry name" value="MoCF_OxRdtse_dimer"/>
</dbReference>
<evidence type="ECO:0000259" key="20">
    <source>
        <dbReference type="PROSITE" id="PS50255"/>
    </source>
</evidence>
<evidence type="ECO:0000256" key="1">
    <source>
        <dbReference type="ARBA" id="ARBA00001924"/>
    </source>
</evidence>
<comment type="subunit">
    <text evidence="6">Homodimer.</text>
</comment>
<evidence type="ECO:0000256" key="11">
    <source>
        <dbReference type="ARBA" id="ARBA00022630"/>
    </source>
</evidence>
<evidence type="ECO:0000256" key="17">
    <source>
        <dbReference type="ARBA" id="ARBA00023157"/>
    </source>
</evidence>
<reference evidence="21 22" key="1">
    <citation type="submission" date="2017-11" db="EMBL/GenBank/DDBJ databases">
        <title>The genome of Rhizophagus clarus HR1 reveals common genetic basis of auxotrophy among arbuscular mycorrhizal fungi.</title>
        <authorList>
            <person name="Kobayashi Y."/>
        </authorList>
    </citation>
    <scope>NUCLEOTIDE SEQUENCE [LARGE SCALE GENOMIC DNA]</scope>
    <source>
        <strain evidence="21 22">HR1</strain>
    </source>
</reference>
<organism evidence="21 22">
    <name type="scientific">Rhizophagus clarus</name>
    <dbReference type="NCBI Taxonomy" id="94130"/>
    <lineage>
        <taxon>Eukaryota</taxon>
        <taxon>Fungi</taxon>
        <taxon>Fungi incertae sedis</taxon>
        <taxon>Mucoromycota</taxon>
        <taxon>Glomeromycotina</taxon>
        <taxon>Glomeromycetes</taxon>
        <taxon>Glomerales</taxon>
        <taxon>Glomeraceae</taxon>
        <taxon>Rhizophagus</taxon>
    </lineage>
</organism>
<keyword evidence="9" id="KW-0500">Molybdenum</keyword>
<comment type="function">
    <text evidence="4">Nitrate reductase is a key enzyme involved in the first step of nitrate assimilation in plants, fungi and bacteria.</text>
</comment>
<dbReference type="InterPro" id="IPR008335">
    <property type="entry name" value="Mopterin_OxRdtase_euk"/>
</dbReference>
<dbReference type="PANTHER" id="PTHR19372">
    <property type="entry name" value="SULFITE REDUCTASE"/>
    <property type="match status" value="1"/>
</dbReference>
<dbReference type="Gene3D" id="3.90.420.10">
    <property type="entry name" value="Oxidoreductase, molybdopterin-binding domain"/>
    <property type="match status" value="1"/>
</dbReference>
<evidence type="ECO:0000256" key="15">
    <source>
        <dbReference type="ARBA" id="ARBA00023004"/>
    </source>
</evidence>
<dbReference type="FunFam" id="3.10.120.10:FF:000007">
    <property type="entry name" value="Sulfite oxidase, mitochondrial"/>
    <property type="match status" value="1"/>
</dbReference>
<evidence type="ECO:0000256" key="9">
    <source>
        <dbReference type="ARBA" id="ARBA00022505"/>
    </source>
</evidence>
<evidence type="ECO:0000256" key="4">
    <source>
        <dbReference type="ARBA" id="ARBA00003838"/>
    </source>
</evidence>
<dbReference type="InterPro" id="IPR036374">
    <property type="entry name" value="OxRdtase_Mopterin-bd_sf"/>
</dbReference>
<dbReference type="Pfam" id="PF00174">
    <property type="entry name" value="Oxidored_molyb"/>
    <property type="match status" value="1"/>
</dbReference>
<keyword evidence="11" id="KW-0285">Flavoprotein</keyword>
<comment type="caution">
    <text evidence="21">The sequence shown here is derived from an EMBL/GenBank/DDBJ whole genome shotgun (WGS) entry which is preliminary data.</text>
</comment>
<comment type="cofactor">
    <cofactor evidence="1">
        <name>Mo-molybdopterin</name>
        <dbReference type="ChEBI" id="CHEBI:71302"/>
    </cofactor>
</comment>
<dbReference type="SMART" id="SM01117">
    <property type="entry name" value="Cyt-b5"/>
    <property type="match status" value="1"/>
</dbReference>
<dbReference type="GO" id="GO:0030151">
    <property type="term" value="F:molybdenum ion binding"/>
    <property type="evidence" value="ECO:0007669"/>
    <property type="project" value="InterPro"/>
</dbReference>
<keyword evidence="22" id="KW-1185">Reference proteome</keyword>
<dbReference type="FunFam" id="3.90.420.10:FF:000003">
    <property type="entry name" value="Nitrate reductase"/>
    <property type="match status" value="1"/>
</dbReference>
<dbReference type="PRINTS" id="PR00407">
    <property type="entry name" value="EUMOPTERIN"/>
</dbReference>
<dbReference type="GO" id="GO:0020037">
    <property type="term" value="F:heme binding"/>
    <property type="evidence" value="ECO:0007669"/>
    <property type="project" value="InterPro"/>
</dbReference>
<evidence type="ECO:0000256" key="19">
    <source>
        <dbReference type="SAM" id="MobiDB-lite"/>
    </source>
</evidence>
<dbReference type="Proteomes" id="UP000247702">
    <property type="component" value="Unassembled WGS sequence"/>
</dbReference>
<dbReference type="GO" id="GO:0006790">
    <property type="term" value="P:sulfur compound metabolic process"/>
    <property type="evidence" value="ECO:0007669"/>
    <property type="project" value="TreeGrafter"/>
</dbReference>
<evidence type="ECO:0000256" key="5">
    <source>
        <dbReference type="ARBA" id="ARBA00006253"/>
    </source>
</evidence>
<gene>
    <name evidence="21" type="ORF">RclHR1_07830002</name>
</gene>
<keyword evidence="12" id="KW-0479">Metal-binding</keyword>
<dbReference type="InterPro" id="IPR000572">
    <property type="entry name" value="OxRdtase_Mopterin-bd_dom"/>
</dbReference>
<dbReference type="InterPro" id="IPR022407">
    <property type="entry name" value="OxRdtase_Mopterin_BS"/>
</dbReference>